<evidence type="ECO:0000256" key="1">
    <source>
        <dbReference type="SAM" id="MobiDB-lite"/>
    </source>
</evidence>
<dbReference type="Pfam" id="PF18915">
    <property type="entry name" value="DUF5667"/>
    <property type="match status" value="1"/>
</dbReference>
<accession>A0A1F5PA80</accession>
<feature type="domain" description="DUF5667" evidence="3">
    <location>
        <begin position="80"/>
        <end position="170"/>
    </location>
</feature>
<protein>
    <recommendedName>
        <fullName evidence="3">DUF5667 domain-containing protein</fullName>
    </recommendedName>
</protein>
<proteinExistence type="predicted"/>
<feature type="region of interest" description="Disordered" evidence="1">
    <location>
        <begin position="233"/>
        <end position="273"/>
    </location>
</feature>
<name>A0A1F5PA80_9BACT</name>
<keyword evidence="2" id="KW-0472">Membrane</keyword>
<keyword evidence="2" id="KW-0812">Transmembrane</keyword>
<sequence length="282" mass="30628">MSLDKHLRKIFDRQLGDLNTRRFRVWEKVHLHILQQESSLNSTDVRVSWFRLNLGFAPLVATLILVILGAGAVNAFNNSRPGDNFYALRRAIEDAQVRLASDSEAKQQVQIAIIEKRVREIIALEAKGDSLTLAEKVEVEEIKNEVGKATIAFLGTIAPKLTTKSGKSELVKNETEATTEIIGSTEALVTVAEVNIVGTAVTQFLISTELTGREKAEKFIEVAKKAQVEGQISADKSGSGLDGTPTGETAPLAPAVGDEAIEPEGSVIQGEVDSKVEIRELE</sequence>
<evidence type="ECO:0000259" key="3">
    <source>
        <dbReference type="Pfam" id="PF18915"/>
    </source>
</evidence>
<dbReference type="STRING" id="1817832.A3J48_01800"/>
<dbReference type="InterPro" id="IPR043725">
    <property type="entry name" value="DUF5667"/>
</dbReference>
<gene>
    <name evidence="4" type="ORF">A3J48_01800</name>
</gene>
<organism evidence="4 5">
    <name type="scientific">Candidatus Doudnabacteria bacterium RIFCSPHIGHO2_02_FULL_46_11</name>
    <dbReference type="NCBI Taxonomy" id="1817832"/>
    <lineage>
        <taxon>Bacteria</taxon>
        <taxon>Candidatus Doudnaibacteriota</taxon>
    </lineage>
</organism>
<keyword evidence="2" id="KW-1133">Transmembrane helix</keyword>
<evidence type="ECO:0000256" key="2">
    <source>
        <dbReference type="SAM" id="Phobius"/>
    </source>
</evidence>
<evidence type="ECO:0000313" key="4">
    <source>
        <dbReference type="EMBL" id="OGE86654.1"/>
    </source>
</evidence>
<dbReference type="EMBL" id="MFES01000001">
    <property type="protein sequence ID" value="OGE86654.1"/>
    <property type="molecule type" value="Genomic_DNA"/>
</dbReference>
<feature type="transmembrane region" description="Helical" evidence="2">
    <location>
        <begin position="56"/>
        <end position="76"/>
    </location>
</feature>
<dbReference type="Proteomes" id="UP000176786">
    <property type="component" value="Unassembled WGS sequence"/>
</dbReference>
<dbReference type="AlphaFoldDB" id="A0A1F5PA80"/>
<comment type="caution">
    <text evidence="4">The sequence shown here is derived from an EMBL/GenBank/DDBJ whole genome shotgun (WGS) entry which is preliminary data.</text>
</comment>
<reference evidence="4 5" key="1">
    <citation type="journal article" date="2016" name="Nat. Commun.">
        <title>Thousands of microbial genomes shed light on interconnected biogeochemical processes in an aquifer system.</title>
        <authorList>
            <person name="Anantharaman K."/>
            <person name="Brown C.T."/>
            <person name="Hug L.A."/>
            <person name="Sharon I."/>
            <person name="Castelle C.J."/>
            <person name="Probst A.J."/>
            <person name="Thomas B.C."/>
            <person name="Singh A."/>
            <person name="Wilkins M.J."/>
            <person name="Karaoz U."/>
            <person name="Brodie E.L."/>
            <person name="Williams K.H."/>
            <person name="Hubbard S.S."/>
            <person name="Banfield J.F."/>
        </authorList>
    </citation>
    <scope>NUCLEOTIDE SEQUENCE [LARGE SCALE GENOMIC DNA]</scope>
</reference>
<evidence type="ECO:0000313" key="5">
    <source>
        <dbReference type="Proteomes" id="UP000176786"/>
    </source>
</evidence>